<keyword evidence="4" id="KW-0732">Signal</keyword>
<dbReference type="PANTHER" id="PTHR30532:SF21">
    <property type="entry name" value="SIDEROPHORE-BINDING LIPOPROTEIN YFIY-RELATED"/>
    <property type="match status" value="1"/>
</dbReference>
<comment type="similarity">
    <text evidence="2">Belongs to the bacterial solute-binding protein 8 family.</text>
</comment>
<dbReference type="InterPro" id="IPR002491">
    <property type="entry name" value="ABC_transptr_periplasmic_BD"/>
</dbReference>
<keyword evidence="6" id="KW-0238">DNA-binding</keyword>
<dbReference type="PROSITE" id="PS00041">
    <property type="entry name" value="HTH_ARAC_FAMILY_1"/>
    <property type="match status" value="1"/>
</dbReference>
<dbReference type="Pfam" id="PF01497">
    <property type="entry name" value="Peripla_BP_2"/>
    <property type="match status" value="1"/>
</dbReference>
<dbReference type="GO" id="GO:0043565">
    <property type="term" value="F:sequence-specific DNA binding"/>
    <property type="evidence" value="ECO:0007669"/>
    <property type="project" value="InterPro"/>
</dbReference>
<reference evidence="8 9" key="1">
    <citation type="submission" date="2018-11" db="EMBL/GenBank/DDBJ databases">
        <title>Complete genome sequence of Paenibacillus baekrokdamisoli strain KCTC 33723.</title>
        <authorList>
            <person name="Kang S.W."/>
            <person name="Lee K.C."/>
            <person name="Kim K.K."/>
            <person name="Kim J.S."/>
            <person name="Kim D.S."/>
            <person name="Ko S.H."/>
            <person name="Yang S.H."/>
            <person name="Lee J.S."/>
        </authorList>
    </citation>
    <scope>NUCLEOTIDE SEQUENCE [LARGE SCALE GENOMIC DNA]</scope>
    <source>
        <strain evidence="8 9">KCTC 33723</strain>
    </source>
</reference>
<dbReference type="RefSeq" id="WP_125664043.1">
    <property type="nucleotide sequence ID" value="NZ_AP019308.1"/>
</dbReference>
<name>A0A3G9JJ15_9BACL</name>
<dbReference type="SUPFAM" id="SSF51215">
    <property type="entry name" value="Regulatory protein AraC"/>
    <property type="match status" value="1"/>
</dbReference>
<evidence type="ECO:0000313" key="8">
    <source>
        <dbReference type="EMBL" id="BBH24078.1"/>
    </source>
</evidence>
<proteinExistence type="inferred from homology"/>
<dbReference type="GO" id="GO:0003700">
    <property type="term" value="F:DNA-binding transcription factor activity"/>
    <property type="evidence" value="ECO:0007669"/>
    <property type="project" value="InterPro"/>
</dbReference>
<dbReference type="Proteomes" id="UP000275368">
    <property type="component" value="Chromosome"/>
</dbReference>
<organism evidence="8 9">
    <name type="scientific">Paenibacillus baekrokdamisoli</name>
    <dbReference type="NCBI Taxonomy" id="1712516"/>
    <lineage>
        <taxon>Bacteria</taxon>
        <taxon>Bacillati</taxon>
        <taxon>Bacillota</taxon>
        <taxon>Bacilli</taxon>
        <taxon>Bacillales</taxon>
        <taxon>Paenibacillaceae</taxon>
        <taxon>Paenibacillus</taxon>
    </lineage>
</organism>
<protein>
    <submittedName>
        <fullName evidence="8">Uncharacterized protein</fullName>
    </submittedName>
</protein>
<dbReference type="Gene3D" id="1.10.10.60">
    <property type="entry name" value="Homeodomain-like"/>
    <property type="match status" value="2"/>
</dbReference>
<evidence type="ECO:0000256" key="7">
    <source>
        <dbReference type="ARBA" id="ARBA00023163"/>
    </source>
</evidence>
<dbReference type="Pfam" id="PF12833">
    <property type="entry name" value="HTH_18"/>
    <property type="match status" value="1"/>
</dbReference>
<dbReference type="SUPFAM" id="SSF46689">
    <property type="entry name" value="Homeodomain-like"/>
    <property type="match status" value="2"/>
</dbReference>
<dbReference type="GO" id="GO:0030288">
    <property type="term" value="C:outer membrane-bounded periplasmic space"/>
    <property type="evidence" value="ECO:0007669"/>
    <property type="project" value="TreeGrafter"/>
</dbReference>
<evidence type="ECO:0000256" key="3">
    <source>
        <dbReference type="ARBA" id="ARBA00022448"/>
    </source>
</evidence>
<dbReference type="InterPro" id="IPR051313">
    <property type="entry name" value="Bact_iron-sidero_bind"/>
</dbReference>
<sequence>MVDIDKENIKHNEYASLEGMTFKLREIEQIKNNTNEWKLKLQFIESHMIFIAASGQGWLNIDGQFIELRQGSVYVCTPGQLIEAAAQSFDERGFYHLRFDVLIDDPSSSNSMQIIKRNSHFPLKGEVIVSSPVSVKVLCETIYLCLQSKEPLNPVRGQILFQEVLYTILQDALLVQENDSEAALEYVRGYIEQHYQQDLTIEHLAKVAGISSRHFMRLFKKRYGCSAIEYLAVFRITQAQQLIRTGGEIRLRDIARHVGYHDDIYFRRKFKQISGVPPATYMKNSRNKIVAYHFSNIGQLMSLQIIPCAAPADHPWTDYYKRKYQTDSVLPLSSSQLLKREEIRLAAPDFIIGIDNLVPVDEQAKLREIAPAFFLPWMENDWRMHLRLIAKFLDRTAVAEAWLENYDRKARYVREQVNFLVKDDNLLILRITGDSYNVLSSKSLGTVFYDDLHIAPARGVDHMKRDQQVTPAQLTDIDADWLLLIVDDDALSQSSWQTLMNSELWRDLKAVRNRRVDFLPSYPWVEYTAFTHDLMLDEALRLWRNRA</sequence>
<gene>
    <name evidence="8" type="ORF">Back11_54230</name>
</gene>
<dbReference type="PROSITE" id="PS01124">
    <property type="entry name" value="HTH_ARAC_FAMILY_2"/>
    <property type="match status" value="1"/>
</dbReference>
<dbReference type="InterPro" id="IPR037923">
    <property type="entry name" value="HTH-like"/>
</dbReference>
<dbReference type="Gene3D" id="3.40.50.1980">
    <property type="entry name" value="Nitrogenase molybdenum iron protein domain"/>
    <property type="match status" value="2"/>
</dbReference>
<dbReference type="PANTHER" id="PTHR30532">
    <property type="entry name" value="IRON III DICITRATE-BINDING PERIPLASMIC PROTEIN"/>
    <property type="match status" value="1"/>
</dbReference>
<keyword evidence="5" id="KW-0805">Transcription regulation</keyword>
<dbReference type="KEGG" id="pbk:Back11_54230"/>
<dbReference type="EMBL" id="AP019308">
    <property type="protein sequence ID" value="BBH24078.1"/>
    <property type="molecule type" value="Genomic_DNA"/>
</dbReference>
<keyword evidence="7" id="KW-0804">Transcription</keyword>
<evidence type="ECO:0000256" key="2">
    <source>
        <dbReference type="ARBA" id="ARBA00008814"/>
    </source>
</evidence>
<dbReference type="AlphaFoldDB" id="A0A3G9JJ15"/>
<dbReference type="InterPro" id="IPR018060">
    <property type="entry name" value="HTH_AraC"/>
</dbReference>
<evidence type="ECO:0000313" key="9">
    <source>
        <dbReference type="Proteomes" id="UP000275368"/>
    </source>
</evidence>
<keyword evidence="9" id="KW-1185">Reference proteome</keyword>
<dbReference type="SMART" id="SM00342">
    <property type="entry name" value="HTH_ARAC"/>
    <property type="match status" value="1"/>
</dbReference>
<dbReference type="OrthoDB" id="2461801at2"/>
<keyword evidence="3" id="KW-0813">Transport</keyword>
<evidence type="ECO:0000256" key="4">
    <source>
        <dbReference type="ARBA" id="ARBA00022729"/>
    </source>
</evidence>
<dbReference type="GO" id="GO:1901678">
    <property type="term" value="P:iron coordination entity transport"/>
    <property type="evidence" value="ECO:0007669"/>
    <property type="project" value="UniProtKB-ARBA"/>
</dbReference>
<dbReference type="InterPro" id="IPR009057">
    <property type="entry name" value="Homeodomain-like_sf"/>
</dbReference>
<comment type="subcellular location">
    <subcellularLocation>
        <location evidence="1">Cell envelope</location>
    </subcellularLocation>
</comment>
<dbReference type="InterPro" id="IPR018062">
    <property type="entry name" value="HTH_AraC-typ_CS"/>
</dbReference>
<evidence type="ECO:0000256" key="6">
    <source>
        <dbReference type="ARBA" id="ARBA00023125"/>
    </source>
</evidence>
<evidence type="ECO:0000256" key="5">
    <source>
        <dbReference type="ARBA" id="ARBA00023015"/>
    </source>
</evidence>
<dbReference type="SUPFAM" id="SSF53807">
    <property type="entry name" value="Helical backbone' metal receptor"/>
    <property type="match status" value="1"/>
</dbReference>
<evidence type="ECO:0000256" key="1">
    <source>
        <dbReference type="ARBA" id="ARBA00004196"/>
    </source>
</evidence>
<dbReference type="PROSITE" id="PS50983">
    <property type="entry name" value="FE_B12_PBP"/>
    <property type="match status" value="1"/>
</dbReference>
<accession>A0A3G9JJ15</accession>